<evidence type="ECO:0000313" key="4">
    <source>
        <dbReference type="Proteomes" id="UP001196509"/>
    </source>
</evidence>
<proteinExistence type="inferred from homology"/>
<dbReference type="InterPro" id="IPR042100">
    <property type="entry name" value="Bug_dom1"/>
</dbReference>
<dbReference type="SUPFAM" id="SSF53850">
    <property type="entry name" value="Periplasmic binding protein-like II"/>
    <property type="match status" value="1"/>
</dbReference>
<dbReference type="Gene3D" id="3.40.190.10">
    <property type="entry name" value="Periplasmic binding protein-like II"/>
    <property type="match status" value="1"/>
</dbReference>
<organism evidence="3 4">
    <name type="scientific">Flavimaribacter sediminis</name>
    <dbReference type="NCBI Taxonomy" id="2865987"/>
    <lineage>
        <taxon>Bacteria</taxon>
        <taxon>Pseudomonadati</taxon>
        <taxon>Pseudomonadota</taxon>
        <taxon>Alphaproteobacteria</taxon>
        <taxon>Hyphomicrobiales</taxon>
        <taxon>Rhizobiaceae</taxon>
        <taxon>Flavimaribacter</taxon>
    </lineage>
</organism>
<evidence type="ECO:0000256" key="1">
    <source>
        <dbReference type="ARBA" id="ARBA00006987"/>
    </source>
</evidence>
<comment type="similarity">
    <text evidence="1">Belongs to the UPF0065 (bug) family.</text>
</comment>
<dbReference type="Gene3D" id="3.40.190.150">
    <property type="entry name" value="Bordetella uptake gene, domain 1"/>
    <property type="match status" value="1"/>
</dbReference>
<sequence>MRKNVLRWLAASMLAITSLVNGGGVFAQDAGSFYEGKSIKWIVPYKPGGGYDEYSRLLAPFVSKYTGSRVDIVNMPGSGGMRGSAEIFKAPADGLTVGIVPGSALVMNEIAGQKGAAYKIAEFTYIGRISTEQRVMVVGAESGIENFEEFADGSKTIVVGAAGLGGNAYVDAVIAAHVFGLDQKLIHGFNNSPDIRLALLRGDIDAWWGSLAEALKGVSDKELTIVLHAEKNPQKELENIPSVYDVIAGSEDEAAKVKILDAWKALSVVGRPVVGPPGIPEDRSDFLRDAFRKAMSDPEFVETAKAAGRQISYASGSEMIEIIRSVTGMDQQTQELFAVAIRGEL</sequence>
<gene>
    <name evidence="3" type="ORF">K1W69_09630</name>
</gene>
<keyword evidence="2" id="KW-0732">Signal</keyword>
<protein>
    <recommendedName>
        <fullName evidence="5">Tripartite-type tricarboxylate transporter, receptor component TctC</fullName>
    </recommendedName>
</protein>
<evidence type="ECO:0000313" key="3">
    <source>
        <dbReference type="EMBL" id="MBW8637447.1"/>
    </source>
</evidence>
<dbReference type="InterPro" id="IPR005064">
    <property type="entry name" value="BUG"/>
</dbReference>
<dbReference type="Proteomes" id="UP001196509">
    <property type="component" value="Unassembled WGS sequence"/>
</dbReference>
<dbReference type="RefSeq" id="WP_220228150.1">
    <property type="nucleotide sequence ID" value="NZ_JAICBX010000002.1"/>
</dbReference>
<evidence type="ECO:0008006" key="5">
    <source>
        <dbReference type="Google" id="ProtNLM"/>
    </source>
</evidence>
<dbReference type="PANTHER" id="PTHR42928:SF5">
    <property type="entry name" value="BLR1237 PROTEIN"/>
    <property type="match status" value="1"/>
</dbReference>
<dbReference type="EMBL" id="JAICBX010000002">
    <property type="protein sequence ID" value="MBW8637447.1"/>
    <property type="molecule type" value="Genomic_DNA"/>
</dbReference>
<accession>A0AAE3D101</accession>
<feature type="signal peptide" evidence="2">
    <location>
        <begin position="1"/>
        <end position="27"/>
    </location>
</feature>
<keyword evidence="4" id="KW-1185">Reference proteome</keyword>
<feature type="chain" id="PRO_5042249436" description="Tripartite-type tricarboxylate transporter, receptor component TctC" evidence="2">
    <location>
        <begin position="28"/>
        <end position="345"/>
    </location>
</feature>
<dbReference type="AlphaFoldDB" id="A0AAE3D101"/>
<dbReference type="Pfam" id="PF03401">
    <property type="entry name" value="TctC"/>
    <property type="match status" value="1"/>
</dbReference>
<evidence type="ECO:0000256" key="2">
    <source>
        <dbReference type="SAM" id="SignalP"/>
    </source>
</evidence>
<name>A0AAE3D101_9HYPH</name>
<dbReference type="PANTHER" id="PTHR42928">
    <property type="entry name" value="TRICARBOXYLATE-BINDING PROTEIN"/>
    <property type="match status" value="1"/>
</dbReference>
<reference evidence="3" key="1">
    <citation type="submission" date="2021-08" db="EMBL/GenBank/DDBJ databases">
        <title>Hoeflea bacterium WL0058 sp. nov., isolated from the sediment.</title>
        <authorList>
            <person name="Wang L."/>
            <person name="Zhang D."/>
        </authorList>
    </citation>
    <scope>NUCLEOTIDE SEQUENCE</scope>
    <source>
        <strain evidence="3">WL0058</strain>
    </source>
</reference>
<comment type="caution">
    <text evidence="3">The sequence shown here is derived from an EMBL/GenBank/DDBJ whole genome shotgun (WGS) entry which is preliminary data.</text>
</comment>